<gene>
    <name evidence="7" type="ORF">ACHHYP_12432</name>
</gene>
<evidence type="ECO:0000313" key="8">
    <source>
        <dbReference type="Proteomes" id="UP000243579"/>
    </source>
</evidence>
<dbReference type="Proteomes" id="UP000243579">
    <property type="component" value="Unassembled WGS sequence"/>
</dbReference>
<dbReference type="PANTHER" id="PTHR10231">
    <property type="entry name" value="NUCLEOTIDE-SUGAR TRANSMEMBRANE TRANSPORTER"/>
    <property type="match status" value="1"/>
</dbReference>
<keyword evidence="3 6" id="KW-1133">Transmembrane helix</keyword>
<keyword evidence="7" id="KW-0813">Transport</keyword>
<name>A0A1V9YH52_ACHHY</name>
<protein>
    <submittedName>
        <fullName evidence="7">UDP-sugar transporter</fullName>
    </submittedName>
</protein>
<keyword evidence="7" id="KW-0762">Sugar transport</keyword>
<dbReference type="OrthoDB" id="408493at2759"/>
<feature type="compositionally biased region" description="Polar residues" evidence="5">
    <location>
        <begin position="343"/>
        <end position="355"/>
    </location>
</feature>
<reference evidence="7 8" key="1">
    <citation type="journal article" date="2014" name="Genome Biol. Evol.">
        <title>The secreted proteins of Achlya hypogyna and Thraustotheca clavata identify the ancestral oomycete secretome and reveal gene acquisitions by horizontal gene transfer.</title>
        <authorList>
            <person name="Misner I."/>
            <person name="Blouin N."/>
            <person name="Leonard G."/>
            <person name="Richards T.A."/>
            <person name="Lane C.E."/>
        </authorList>
    </citation>
    <scope>NUCLEOTIDE SEQUENCE [LARGE SCALE GENOMIC DNA]</scope>
    <source>
        <strain evidence="7 8">ATCC 48635</strain>
    </source>
</reference>
<dbReference type="EMBL" id="JNBR01001827">
    <property type="protein sequence ID" value="OQR85036.1"/>
    <property type="molecule type" value="Genomic_DNA"/>
</dbReference>
<dbReference type="NCBIfam" id="TIGR00803">
    <property type="entry name" value="nst"/>
    <property type="match status" value="1"/>
</dbReference>
<dbReference type="InterPro" id="IPR007271">
    <property type="entry name" value="Nuc_sug_transpt"/>
</dbReference>
<evidence type="ECO:0000256" key="1">
    <source>
        <dbReference type="ARBA" id="ARBA00004141"/>
    </source>
</evidence>
<feature type="transmembrane region" description="Helical" evidence="6">
    <location>
        <begin position="244"/>
        <end position="263"/>
    </location>
</feature>
<keyword evidence="8" id="KW-1185">Reference proteome</keyword>
<sequence length="375" mass="41235">MKLWHKVAGMCVAAVLMAASNLCINASKVDGKMPYLSITVTFLVEALKFAACIVVLLVSPPKLGPHQRYWLGWKESLYFAAPALLYTVDNNLAFVILRFIDPATLSVLWNLKILTTAALFRFVLRRKLGQLQIIALMLLVLGVVTSQTKHTVHHGVHDRANATALELEEGTRFMLGIALVAIGCAISSLAGILAEYALKKNPSTPFFLQNGYMYIFGLLFNTAGLLAEHSNIAANGFFAGYNGWTWTVVLIQAFAGLMMGFIFKYLDNIVCVYTHVVAMMLTMLVSILFFAFELTLEFSCGFGVCAISMYLYHLPDGTSQQNSCHGTASPSSDEEYEKLAMDSDSSCRSTASTVGSPHRRESSRSDDEDELDARC</sequence>
<organism evidence="7 8">
    <name type="scientific">Achlya hypogyna</name>
    <name type="common">Oomycete</name>
    <name type="synonym">Protoachlya hypogyna</name>
    <dbReference type="NCBI Taxonomy" id="1202772"/>
    <lineage>
        <taxon>Eukaryota</taxon>
        <taxon>Sar</taxon>
        <taxon>Stramenopiles</taxon>
        <taxon>Oomycota</taxon>
        <taxon>Saprolegniomycetes</taxon>
        <taxon>Saprolegniales</taxon>
        <taxon>Achlyaceae</taxon>
        <taxon>Achlya</taxon>
    </lineage>
</organism>
<feature type="transmembrane region" description="Helical" evidence="6">
    <location>
        <begin position="77"/>
        <end position="100"/>
    </location>
</feature>
<dbReference type="InterPro" id="IPR037185">
    <property type="entry name" value="EmrE-like"/>
</dbReference>
<evidence type="ECO:0000256" key="4">
    <source>
        <dbReference type="ARBA" id="ARBA00023136"/>
    </source>
</evidence>
<feature type="region of interest" description="Disordered" evidence="5">
    <location>
        <begin position="318"/>
        <end position="375"/>
    </location>
</feature>
<feature type="transmembrane region" description="Helical" evidence="6">
    <location>
        <begin position="35"/>
        <end position="57"/>
    </location>
</feature>
<dbReference type="PIRSF" id="PIRSF005799">
    <property type="entry name" value="UDP-gal_transpt"/>
    <property type="match status" value="1"/>
</dbReference>
<feature type="transmembrane region" description="Helical" evidence="6">
    <location>
        <begin position="270"/>
        <end position="292"/>
    </location>
</feature>
<feature type="compositionally biased region" description="Polar residues" evidence="5">
    <location>
        <begin position="318"/>
        <end position="331"/>
    </location>
</feature>
<comment type="subcellular location">
    <subcellularLocation>
        <location evidence="1">Membrane</location>
        <topology evidence="1">Multi-pass membrane protein</topology>
    </subcellularLocation>
</comment>
<evidence type="ECO:0000256" key="3">
    <source>
        <dbReference type="ARBA" id="ARBA00022989"/>
    </source>
</evidence>
<dbReference type="Pfam" id="PF04142">
    <property type="entry name" value="Nuc_sug_transp"/>
    <property type="match status" value="1"/>
</dbReference>
<accession>A0A1V9YH52</accession>
<feature type="transmembrane region" description="Helical" evidence="6">
    <location>
        <begin position="106"/>
        <end position="124"/>
    </location>
</feature>
<evidence type="ECO:0000256" key="5">
    <source>
        <dbReference type="SAM" id="MobiDB-lite"/>
    </source>
</evidence>
<feature type="transmembrane region" description="Helical" evidence="6">
    <location>
        <begin position="206"/>
        <end position="224"/>
    </location>
</feature>
<feature type="transmembrane region" description="Helical" evidence="6">
    <location>
        <begin position="173"/>
        <end position="194"/>
    </location>
</feature>
<dbReference type="AlphaFoldDB" id="A0A1V9YH52"/>
<evidence type="ECO:0000256" key="2">
    <source>
        <dbReference type="ARBA" id="ARBA00022692"/>
    </source>
</evidence>
<feature type="compositionally biased region" description="Acidic residues" evidence="5">
    <location>
        <begin position="366"/>
        <end position="375"/>
    </location>
</feature>
<evidence type="ECO:0000313" key="7">
    <source>
        <dbReference type="EMBL" id="OQR85036.1"/>
    </source>
</evidence>
<dbReference type="GO" id="GO:0015165">
    <property type="term" value="F:pyrimidine nucleotide-sugar transmembrane transporter activity"/>
    <property type="evidence" value="ECO:0007669"/>
    <property type="project" value="InterPro"/>
</dbReference>
<proteinExistence type="predicted"/>
<feature type="transmembrane region" description="Helical" evidence="6">
    <location>
        <begin position="131"/>
        <end position="148"/>
    </location>
</feature>
<comment type="caution">
    <text evidence="7">The sequence shown here is derived from an EMBL/GenBank/DDBJ whole genome shotgun (WGS) entry which is preliminary data.</text>
</comment>
<keyword evidence="4 6" id="KW-0472">Membrane</keyword>
<evidence type="ECO:0000256" key="6">
    <source>
        <dbReference type="SAM" id="Phobius"/>
    </source>
</evidence>
<dbReference type="SUPFAM" id="SSF103481">
    <property type="entry name" value="Multidrug resistance efflux transporter EmrE"/>
    <property type="match status" value="1"/>
</dbReference>
<dbReference type="GO" id="GO:0000139">
    <property type="term" value="C:Golgi membrane"/>
    <property type="evidence" value="ECO:0007669"/>
    <property type="project" value="InterPro"/>
</dbReference>
<keyword evidence="2 6" id="KW-0812">Transmembrane</keyword>